<reference evidence="2 3" key="1">
    <citation type="submission" date="2013-12" db="EMBL/GenBank/DDBJ databases">
        <title>NBRP : Genome information of microbial organism related human and environment.</title>
        <authorList>
            <person name="Hattori M."/>
            <person name="Oshima K."/>
            <person name="Inaba H."/>
            <person name="Suda W."/>
            <person name="Sakamoto M."/>
            <person name="Iino T."/>
            <person name="Kitahara M."/>
            <person name="Oshida Y."/>
            <person name="Iida T."/>
            <person name="Kudo T."/>
            <person name="Itoh T."/>
            <person name="Ahmed I."/>
            <person name="Ohkuma M."/>
        </authorList>
    </citation>
    <scope>NUCLEOTIDE SEQUENCE [LARGE SCALE GENOMIC DNA]</scope>
    <source>
        <strain evidence="2 3">JCM 21738</strain>
    </source>
</reference>
<dbReference type="RefSeq" id="WP_023613867.1">
    <property type="nucleotide sequence ID" value="NZ_BAUW01000087.1"/>
</dbReference>
<evidence type="ECO:0000313" key="3">
    <source>
        <dbReference type="Proteomes" id="UP000018949"/>
    </source>
</evidence>
<accession>W4RU37</accession>
<comment type="caution">
    <text evidence="2">The sequence shown here is derived from an EMBL/GenBank/DDBJ whole genome shotgun (WGS) entry which is preliminary data.</text>
</comment>
<name>W4RU37_9BACI</name>
<protein>
    <submittedName>
        <fullName evidence="2">FIGfam050825</fullName>
    </submittedName>
</protein>
<organism evidence="2 3">
    <name type="scientific">Mesobacillus boroniphilus JCM 21738</name>
    <dbReference type="NCBI Taxonomy" id="1294265"/>
    <lineage>
        <taxon>Bacteria</taxon>
        <taxon>Bacillati</taxon>
        <taxon>Bacillota</taxon>
        <taxon>Bacilli</taxon>
        <taxon>Bacillales</taxon>
        <taxon>Bacillaceae</taxon>
        <taxon>Mesobacillus</taxon>
    </lineage>
</organism>
<dbReference type="AlphaFoldDB" id="W4RU37"/>
<evidence type="ECO:0000313" key="2">
    <source>
        <dbReference type="EMBL" id="GAE47622.1"/>
    </source>
</evidence>
<dbReference type="Pfam" id="PF08722">
    <property type="entry name" value="Tn7_TnsA-like_N"/>
    <property type="match status" value="1"/>
</dbReference>
<keyword evidence="3" id="KW-1185">Reference proteome</keyword>
<proteinExistence type="predicted"/>
<gene>
    <name evidence="2" type="ORF">JCM21738_4622</name>
</gene>
<dbReference type="InterPro" id="IPR014833">
    <property type="entry name" value="TnsA_N"/>
</dbReference>
<dbReference type="EMBL" id="BAUW01000087">
    <property type="protein sequence ID" value="GAE47622.1"/>
    <property type="molecule type" value="Genomic_DNA"/>
</dbReference>
<sequence length="213" mass="25127">MKPSRKIKASSKLSIRGKHNSTKMHRMIPWESTLERDFIKRLDFDPTVTSFKFQPLKINYVYQGKKRRYYPDFLVVKNDMKEYIYEVKALEKTEDEVNKVKFQVGMKFCSGRNMKYVVVSEADIREGFLIENLDELSEVRLESTSRKVMYEILRTIESMGGRISKAYLKECLKHINEAEVESNLYHLIYTHQLSMDLISAPISDESIIERMCN</sequence>
<dbReference type="Proteomes" id="UP000018949">
    <property type="component" value="Unassembled WGS sequence"/>
</dbReference>
<evidence type="ECO:0000259" key="1">
    <source>
        <dbReference type="Pfam" id="PF08722"/>
    </source>
</evidence>
<dbReference type="Gene3D" id="3.40.91.30">
    <property type="match status" value="1"/>
</dbReference>
<feature type="domain" description="TnsA endonuclease N-terminal" evidence="1">
    <location>
        <begin position="45"/>
        <end position="121"/>
    </location>
</feature>
<dbReference type="eggNOG" id="ENOG50332IR">
    <property type="taxonomic scope" value="Bacteria"/>
</dbReference>